<dbReference type="AlphaFoldDB" id="A0A0F8YVN2"/>
<sequence>MSTTDLTIEEEFLWSEDTKLFCAGQAIIPAYKWTELTERLPELDEVTKTSAEILTIFEEQAKRFVACGANFGERFGVLRKNKKTGWKYLIDLVTAK</sequence>
<organism evidence="1">
    <name type="scientific">marine sediment metagenome</name>
    <dbReference type="NCBI Taxonomy" id="412755"/>
    <lineage>
        <taxon>unclassified sequences</taxon>
        <taxon>metagenomes</taxon>
        <taxon>ecological metagenomes</taxon>
    </lineage>
</organism>
<dbReference type="EMBL" id="LAZR01051292">
    <property type="protein sequence ID" value="KKK85473.1"/>
    <property type="molecule type" value="Genomic_DNA"/>
</dbReference>
<evidence type="ECO:0000313" key="1">
    <source>
        <dbReference type="EMBL" id="KKK85473.1"/>
    </source>
</evidence>
<proteinExistence type="predicted"/>
<protein>
    <submittedName>
        <fullName evidence="1">Uncharacterized protein</fullName>
    </submittedName>
</protein>
<reference evidence="1" key="1">
    <citation type="journal article" date="2015" name="Nature">
        <title>Complex archaea that bridge the gap between prokaryotes and eukaryotes.</title>
        <authorList>
            <person name="Spang A."/>
            <person name="Saw J.H."/>
            <person name="Jorgensen S.L."/>
            <person name="Zaremba-Niedzwiedzka K."/>
            <person name="Martijn J."/>
            <person name="Lind A.E."/>
            <person name="van Eijk R."/>
            <person name="Schleper C."/>
            <person name="Guy L."/>
            <person name="Ettema T.J."/>
        </authorList>
    </citation>
    <scope>NUCLEOTIDE SEQUENCE</scope>
</reference>
<comment type="caution">
    <text evidence="1">The sequence shown here is derived from an EMBL/GenBank/DDBJ whole genome shotgun (WGS) entry which is preliminary data.</text>
</comment>
<name>A0A0F8YVN2_9ZZZZ</name>
<accession>A0A0F8YVN2</accession>
<gene>
    <name evidence="1" type="ORF">LCGC14_2772930</name>
</gene>